<evidence type="ECO:0000256" key="6">
    <source>
        <dbReference type="RuleBase" id="RU004296"/>
    </source>
</evidence>
<dbReference type="SUPFAM" id="SSF50494">
    <property type="entry name" value="Trypsin-like serine proteases"/>
    <property type="match status" value="1"/>
</dbReference>
<dbReference type="PANTHER" id="PTHR15462">
    <property type="entry name" value="SERINE PROTEASE"/>
    <property type="match status" value="1"/>
</dbReference>
<reference evidence="9 10" key="1">
    <citation type="submission" date="2017-07" db="EMBL/GenBank/DDBJ databases">
        <title>Genome Sequence of Antarctobacter heliothermus Strain SMS3 Isolated from a culture of the Diatom Skeletonema marinoi.</title>
        <authorList>
            <person name="Topel M."/>
            <person name="Pinder M.I.M."/>
            <person name="Johansson O.N."/>
            <person name="Kourtchenko O."/>
            <person name="Godhe A."/>
            <person name="Clarke A.K."/>
        </authorList>
    </citation>
    <scope>NUCLEOTIDE SEQUENCE [LARGE SCALE GENOMIC DNA]</scope>
    <source>
        <strain evidence="9 10">SMS3</strain>
    </source>
</reference>
<sequence>MRRLAVLLLLGLAAPAAAQTAFDVMDRRGELLGWEAVGRIDTGRSFCTGTLIARDLVLTAAHCVFDRDGSQVPAERMRFRAGYHLGTEIAARGVRRYAVAEGYRDGGGQKLSGRMIARDLALLQLDRDIHAAEADPLIVHDAPVADSAVSVVSYGKGRADVMSRQRRCDLTERFAGGVLEFDCDVTFGSSGSPVLVKVDGRLRILSVISAIAPNPSGEKRAYGMELSDHVARLRSRLRREETQPQAGTGARRVHVGDRSGTGARFVRP</sequence>
<feature type="domain" description="Peptidase S1" evidence="8">
    <location>
        <begin position="34"/>
        <end position="238"/>
    </location>
</feature>
<dbReference type="InterPro" id="IPR043504">
    <property type="entry name" value="Peptidase_S1_PA_chymotrypsin"/>
</dbReference>
<keyword evidence="3 6" id="KW-0732">Signal</keyword>
<proteinExistence type="inferred from homology"/>
<dbReference type="GO" id="GO:0004252">
    <property type="term" value="F:serine-type endopeptidase activity"/>
    <property type="evidence" value="ECO:0007669"/>
    <property type="project" value="InterPro"/>
</dbReference>
<protein>
    <recommendedName>
        <fullName evidence="6">Serine protease</fullName>
        <ecNumber evidence="6">3.4.21.-</ecNumber>
    </recommendedName>
</protein>
<evidence type="ECO:0000256" key="4">
    <source>
        <dbReference type="ARBA" id="ARBA00022801"/>
    </source>
</evidence>
<dbReference type="PROSITE" id="PS00134">
    <property type="entry name" value="TRYPSIN_HIS"/>
    <property type="match status" value="1"/>
</dbReference>
<evidence type="ECO:0000256" key="3">
    <source>
        <dbReference type="ARBA" id="ARBA00022729"/>
    </source>
</evidence>
<dbReference type="EMBL" id="CP022540">
    <property type="protein sequence ID" value="ASP19553.1"/>
    <property type="molecule type" value="Genomic_DNA"/>
</dbReference>
<dbReference type="RefSeq" id="WP_254694839.1">
    <property type="nucleotide sequence ID" value="NZ_CP022540.1"/>
</dbReference>
<evidence type="ECO:0000256" key="7">
    <source>
        <dbReference type="SAM" id="MobiDB-lite"/>
    </source>
</evidence>
<feature type="chain" id="PRO_5011816953" description="Serine protease" evidence="6">
    <location>
        <begin position="19"/>
        <end position="268"/>
    </location>
</feature>
<feature type="region of interest" description="Disordered" evidence="7">
    <location>
        <begin position="238"/>
        <end position="268"/>
    </location>
</feature>
<evidence type="ECO:0000259" key="8">
    <source>
        <dbReference type="PROSITE" id="PS50240"/>
    </source>
</evidence>
<dbReference type="InterPro" id="IPR001254">
    <property type="entry name" value="Trypsin_dom"/>
</dbReference>
<gene>
    <name evidence="9" type="ORF">ANTHELSMS3_00836</name>
</gene>
<evidence type="ECO:0000313" key="9">
    <source>
        <dbReference type="EMBL" id="ASP19553.1"/>
    </source>
</evidence>
<keyword evidence="4 6" id="KW-0378">Hydrolase</keyword>
<dbReference type="KEGG" id="aht:ANTHELSMS3_00836"/>
<evidence type="ECO:0000256" key="1">
    <source>
        <dbReference type="ARBA" id="ARBA00008764"/>
    </source>
</evidence>
<accession>A0A222E069</accession>
<keyword evidence="5 6" id="KW-0720">Serine protease</keyword>
<dbReference type="Pfam" id="PF13365">
    <property type="entry name" value="Trypsin_2"/>
    <property type="match status" value="1"/>
</dbReference>
<dbReference type="GO" id="GO:0006508">
    <property type="term" value="P:proteolysis"/>
    <property type="evidence" value="ECO:0007669"/>
    <property type="project" value="UniProtKB-KW"/>
</dbReference>
<keyword evidence="10" id="KW-1185">Reference proteome</keyword>
<dbReference type="PANTHER" id="PTHR15462:SF8">
    <property type="entry name" value="SERINE PROTEASE"/>
    <property type="match status" value="1"/>
</dbReference>
<dbReference type="InterPro" id="IPR009003">
    <property type="entry name" value="Peptidase_S1_PA"/>
</dbReference>
<evidence type="ECO:0000256" key="5">
    <source>
        <dbReference type="ARBA" id="ARBA00022825"/>
    </source>
</evidence>
<dbReference type="AlphaFoldDB" id="A0A222E069"/>
<dbReference type="Proteomes" id="UP000203589">
    <property type="component" value="Chromosome"/>
</dbReference>
<evidence type="ECO:0000256" key="2">
    <source>
        <dbReference type="ARBA" id="ARBA00022670"/>
    </source>
</evidence>
<evidence type="ECO:0000313" key="10">
    <source>
        <dbReference type="Proteomes" id="UP000203589"/>
    </source>
</evidence>
<dbReference type="Gene3D" id="2.40.10.10">
    <property type="entry name" value="Trypsin-like serine proteases"/>
    <property type="match status" value="2"/>
</dbReference>
<dbReference type="InterPro" id="IPR008256">
    <property type="entry name" value="Peptidase_S1B"/>
</dbReference>
<dbReference type="InterPro" id="IPR050966">
    <property type="entry name" value="Glutamyl_endopeptidase"/>
</dbReference>
<organism evidence="9 10">
    <name type="scientific">Antarctobacter heliothermus</name>
    <dbReference type="NCBI Taxonomy" id="74033"/>
    <lineage>
        <taxon>Bacteria</taxon>
        <taxon>Pseudomonadati</taxon>
        <taxon>Pseudomonadota</taxon>
        <taxon>Alphaproteobacteria</taxon>
        <taxon>Rhodobacterales</taxon>
        <taxon>Roseobacteraceae</taxon>
        <taxon>Antarctobacter</taxon>
    </lineage>
</organism>
<keyword evidence="2 6" id="KW-0645">Protease</keyword>
<dbReference type="InterPro" id="IPR018114">
    <property type="entry name" value="TRYPSIN_HIS"/>
</dbReference>
<dbReference type="PRINTS" id="PR00839">
    <property type="entry name" value="V8PROTEASE"/>
</dbReference>
<comment type="similarity">
    <text evidence="1 6">Belongs to the peptidase S1B family.</text>
</comment>
<name>A0A222E069_9RHOB</name>
<feature type="signal peptide" evidence="6">
    <location>
        <begin position="1"/>
        <end position="18"/>
    </location>
</feature>
<dbReference type="EC" id="3.4.21.-" evidence="6"/>
<dbReference type="PROSITE" id="PS50240">
    <property type="entry name" value="TRYPSIN_DOM"/>
    <property type="match status" value="1"/>
</dbReference>